<dbReference type="EMBL" id="HG994580">
    <property type="protein sequence ID" value="CAF2761324.1"/>
    <property type="molecule type" value="Genomic_DNA"/>
</dbReference>
<protein>
    <submittedName>
        <fullName evidence="1">(salmon louse) hypothetical protein</fullName>
    </submittedName>
</protein>
<keyword evidence="2" id="KW-1185">Reference proteome</keyword>
<reference evidence="1" key="1">
    <citation type="submission" date="2021-02" db="EMBL/GenBank/DDBJ databases">
        <authorList>
            <person name="Bekaert M."/>
        </authorList>
    </citation>
    <scope>NUCLEOTIDE SEQUENCE</scope>
    <source>
        <strain evidence="1">IoA-00</strain>
    </source>
</reference>
<proteinExistence type="predicted"/>
<gene>
    <name evidence="1" type="ORF">LSAA_1458</name>
</gene>
<dbReference type="AlphaFoldDB" id="A0A7R8GZB7"/>
<organism evidence="1 2">
    <name type="scientific">Lepeophtheirus salmonis</name>
    <name type="common">Salmon louse</name>
    <name type="synonym">Caligus salmonis</name>
    <dbReference type="NCBI Taxonomy" id="72036"/>
    <lineage>
        <taxon>Eukaryota</taxon>
        <taxon>Metazoa</taxon>
        <taxon>Ecdysozoa</taxon>
        <taxon>Arthropoda</taxon>
        <taxon>Crustacea</taxon>
        <taxon>Multicrustacea</taxon>
        <taxon>Hexanauplia</taxon>
        <taxon>Copepoda</taxon>
        <taxon>Siphonostomatoida</taxon>
        <taxon>Caligidae</taxon>
        <taxon>Lepeophtheirus</taxon>
    </lineage>
</organism>
<evidence type="ECO:0000313" key="1">
    <source>
        <dbReference type="EMBL" id="CAF2761324.1"/>
    </source>
</evidence>
<accession>A0A7R8GZB7</accession>
<name>A0A7R8GZB7_LEPSM</name>
<dbReference type="Proteomes" id="UP000675881">
    <property type="component" value="Chromosome 1"/>
</dbReference>
<sequence>MSLGIKFLLLSGVLVGFVHAQNKKQAAAAAPDPGGDDCNCQCISLTFRDSRGTIHGNCKSMINGAQWCYVKYDRFSPCPDLRASQRFRGRYWSNHACATPPENSPICSSELPPFIPFSASSSALFRSIQECLR</sequence>
<evidence type="ECO:0000313" key="2">
    <source>
        <dbReference type="Proteomes" id="UP000675881"/>
    </source>
</evidence>